<dbReference type="EMBL" id="CP001650">
    <property type="protein sequence ID" value="ADF53232.1"/>
    <property type="molecule type" value="Genomic_DNA"/>
</dbReference>
<dbReference type="KEGG" id="zpr:ZPR_2911"/>
<dbReference type="STRING" id="655815.ZPR_2911"/>
<accession>D5BGQ1</accession>
<evidence type="ECO:0000313" key="2">
    <source>
        <dbReference type="Proteomes" id="UP000001654"/>
    </source>
</evidence>
<organism evidence="1 2">
    <name type="scientific">Zunongwangia profunda (strain DSM 18752 / CCTCC AB 206139 / SM-A87)</name>
    <name type="common">Wangia profunda</name>
    <dbReference type="NCBI Taxonomy" id="655815"/>
    <lineage>
        <taxon>Bacteria</taxon>
        <taxon>Pseudomonadati</taxon>
        <taxon>Bacteroidota</taxon>
        <taxon>Flavobacteriia</taxon>
        <taxon>Flavobacteriales</taxon>
        <taxon>Flavobacteriaceae</taxon>
        <taxon>Zunongwangia</taxon>
    </lineage>
</organism>
<dbReference type="Proteomes" id="UP000001654">
    <property type="component" value="Chromosome"/>
</dbReference>
<evidence type="ECO:0000313" key="1">
    <source>
        <dbReference type="EMBL" id="ADF53232.1"/>
    </source>
</evidence>
<reference evidence="1 2" key="1">
    <citation type="journal article" date="2010" name="BMC Genomics">
        <title>The complete genome of Zunongwangia profunda SM-A87 reveals its adaptation to the deep-sea environment and ecological role in sedimentary organic nitrogen degradation.</title>
        <authorList>
            <person name="Qin Q.L."/>
            <person name="Zhang X.Y."/>
            <person name="Wang X.M."/>
            <person name="Liu G.M."/>
            <person name="Chen X.L."/>
            <person name="Xie B.B."/>
            <person name="Dang H.Y."/>
            <person name="Zhou B.C."/>
            <person name="Yu J."/>
            <person name="Zhang Y.Z."/>
        </authorList>
    </citation>
    <scope>NUCLEOTIDE SEQUENCE [LARGE SCALE GENOMIC DNA]</scope>
    <source>
        <strain evidence="2">DSM 18752 / CCTCC AB 206139 / SM-A87</strain>
    </source>
</reference>
<sequence length="36" mass="4030">MVHGLGFSDKLNSVKTNKMIIKLKTKRFSSHNANLA</sequence>
<protein>
    <submittedName>
        <fullName evidence="1">Uncharacterized protein</fullName>
    </submittedName>
</protein>
<keyword evidence="2" id="KW-1185">Reference proteome</keyword>
<dbReference type="AlphaFoldDB" id="D5BGQ1"/>
<name>D5BGQ1_ZUNPS</name>
<gene>
    <name evidence="1" type="ordered locus">ZPR_2911</name>
</gene>
<dbReference type="HOGENOM" id="CLU_3359354_0_0_10"/>
<proteinExistence type="predicted"/>